<dbReference type="InParanoid" id="H0EFQ7"/>
<gene>
    <name evidence="1" type="ORF">M7I_1313</name>
</gene>
<dbReference type="HOGENOM" id="CLU_1489167_0_0_1"/>
<reference evidence="1 2" key="1">
    <citation type="journal article" date="2012" name="Eukaryot. Cell">
        <title>Genome sequence of the fungus Glarea lozoyensis: the first genome sequence of a species from the Helotiaceae family.</title>
        <authorList>
            <person name="Youssar L."/>
            <person name="Gruening B.A."/>
            <person name="Erxleben A."/>
            <person name="Guenther S."/>
            <person name="Huettel W."/>
        </authorList>
    </citation>
    <scope>NUCLEOTIDE SEQUENCE [LARGE SCALE GENOMIC DNA]</scope>
    <source>
        <strain evidence="2">ATCC 74030 / MF5533</strain>
    </source>
</reference>
<evidence type="ECO:0000313" key="1">
    <source>
        <dbReference type="EMBL" id="EHL02521.1"/>
    </source>
</evidence>
<evidence type="ECO:0000313" key="2">
    <source>
        <dbReference type="Proteomes" id="UP000005446"/>
    </source>
</evidence>
<proteinExistence type="predicted"/>
<sequence length="181" mass="20828">MTNKGIHFQGRPLELLEENENVDGETENGSSASFMHDRYKLTQLPDAIQFDIESLLMSGLTMAIVFINEAGQTFFLVVNVMDFQISIELLGPFTYLGKTLPGRSRKNWAIFDDYFQQASWRTRSREASISWDSEGIELVAHLQRIWSEREQGRIRAILSRAVYNRHSKHNRKIMITAASTK</sequence>
<dbReference type="Proteomes" id="UP000005446">
    <property type="component" value="Unassembled WGS sequence"/>
</dbReference>
<protein>
    <submittedName>
        <fullName evidence="1">Uncharacterized protein</fullName>
    </submittedName>
</protein>
<comment type="caution">
    <text evidence="1">The sequence shown here is derived from an EMBL/GenBank/DDBJ whole genome shotgun (WGS) entry which is preliminary data.</text>
</comment>
<dbReference type="EMBL" id="AGUE01000021">
    <property type="protein sequence ID" value="EHL02521.1"/>
    <property type="molecule type" value="Genomic_DNA"/>
</dbReference>
<keyword evidence="2" id="KW-1185">Reference proteome</keyword>
<organism evidence="1 2">
    <name type="scientific">Glarea lozoyensis (strain ATCC 74030 / MF5533)</name>
    <dbReference type="NCBI Taxonomy" id="1104152"/>
    <lineage>
        <taxon>Eukaryota</taxon>
        <taxon>Fungi</taxon>
        <taxon>Dikarya</taxon>
        <taxon>Ascomycota</taxon>
        <taxon>Pezizomycotina</taxon>
        <taxon>Leotiomycetes</taxon>
        <taxon>Helotiales</taxon>
        <taxon>Helotiaceae</taxon>
        <taxon>Glarea</taxon>
    </lineage>
</organism>
<dbReference type="AlphaFoldDB" id="H0EFQ7"/>
<accession>H0EFQ7</accession>
<name>H0EFQ7_GLAL7</name>